<dbReference type="InterPro" id="IPR036527">
    <property type="entry name" value="SCP2_sterol-bd_dom_sf"/>
</dbReference>
<keyword evidence="5" id="KW-0732">Signal</keyword>
<dbReference type="GO" id="GO:0018741">
    <property type="term" value="F:linear primary-alkylsulfatase activity"/>
    <property type="evidence" value="ECO:0007669"/>
    <property type="project" value="InterPro"/>
</dbReference>
<dbReference type="CDD" id="cd07710">
    <property type="entry name" value="arylsulfatase_Sdsa1-like_MBL-fold"/>
    <property type="match status" value="1"/>
</dbReference>
<dbReference type="PANTHER" id="PTHR43223">
    <property type="entry name" value="ALKYL/ARYL-SULFATASE"/>
    <property type="match status" value="1"/>
</dbReference>
<dbReference type="InterPro" id="IPR036866">
    <property type="entry name" value="RibonucZ/Hydroxyglut_hydro"/>
</dbReference>
<keyword evidence="8" id="KW-1185">Reference proteome</keyword>
<keyword evidence="2 7" id="KW-0378">Hydrolase</keyword>
<dbReference type="SMART" id="SM00849">
    <property type="entry name" value="Lactamase_B"/>
    <property type="match status" value="1"/>
</dbReference>
<sequence length="644" mass="68884">MRPRLALLASLLLGSVAHAAPADPDAPTETTRAANAAALAAAPMSDKRDEDFAGRGFVAMRADPLIKDSDGRVVWNLGQWKFATGAAPDTVNPSLWRHAGLLAKSGLFKVTDRIWQVRGFDISNLTFVRGEKGWIVIDTGTTSETAGAAWALVAEKLGKAPVTAIIYTHSHADHFGGTGAFVADLAPGAPIVAPKGFREAAVSENVIAGPAMARRAAYQFGVPLDPGPRGTVNSGIGLAVPVGTQTLVPPTKEIETTGTELVLDGVRVRFQVTPSTEAPAEMNLGFPDWKVADLAENANVSQHNILTPRGAQIRNARGWAQGLTEAIDFFAGAEVMITSHGWPRFGAGEIADYLAKHRDAYAFLHDQTVRWMNKGLTGPEIAARLKLPAALEKEWYDRPYYGSFAFNARAVYQYYLGWYDANPVHLAPLPAEDAAKRYVAAIGGAAKVRALAKAAFDKGDYPWAAELLDKAVFADPGDQAARTLLASSYRQMAWGSENALWRNMYLTGAQELTTGIKPLAGGGRSTIATSLPPDDLFDVLATRLDPDRVGDVSLRLGFTFPDRNASYTLVVANGVLTHRPGIVGAPDATLTVRYPDLVNALLRGQPLAARIASGDASFAGDPTALQRFVTYLDRPDPLFPIVTP</sequence>
<evidence type="ECO:0000256" key="3">
    <source>
        <dbReference type="ARBA" id="ARBA00022833"/>
    </source>
</evidence>
<comment type="similarity">
    <text evidence="4">Belongs to the metallo-beta-lactamase superfamily. Type III sulfatase family.</text>
</comment>
<evidence type="ECO:0000256" key="2">
    <source>
        <dbReference type="ARBA" id="ARBA00022801"/>
    </source>
</evidence>
<gene>
    <name evidence="7" type="ORF">HHL27_07505</name>
</gene>
<dbReference type="AlphaFoldDB" id="A0A7Y0BNA0"/>
<feature type="chain" id="PRO_5031140552" evidence="5">
    <location>
        <begin position="20"/>
        <end position="644"/>
    </location>
</feature>
<dbReference type="InterPro" id="IPR044097">
    <property type="entry name" value="Bds1/SdsA1_MBL-fold"/>
</dbReference>
<dbReference type="Pfam" id="PF14864">
    <property type="entry name" value="Alkyl_sulf_C"/>
    <property type="match status" value="1"/>
</dbReference>
<evidence type="ECO:0000256" key="4">
    <source>
        <dbReference type="ARBA" id="ARBA00033751"/>
    </source>
</evidence>
<dbReference type="InterPro" id="IPR029229">
    <property type="entry name" value="Alkyl_sulf_C"/>
</dbReference>
<dbReference type="SUPFAM" id="SSF55718">
    <property type="entry name" value="SCP-like"/>
    <property type="match status" value="1"/>
</dbReference>
<dbReference type="PANTHER" id="PTHR43223:SF1">
    <property type="entry name" value="ALKYL_ARYL-SULFATASE BDS1"/>
    <property type="match status" value="1"/>
</dbReference>
<keyword evidence="1" id="KW-0479">Metal-binding</keyword>
<keyword evidence="3" id="KW-0862">Zinc</keyword>
<evidence type="ECO:0000313" key="8">
    <source>
        <dbReference type="Proteomes" id="UP000583556"/>
    </source>
</evidence>
<name>A0A7Y0BNA0_9SPHN</name>
<proteinExistence type="inferred from homology"/>
<evidence type="ECO:0000313" key="7">
    <source>
        <dbReference type="EMBL" id="NML93510.1"/>
    </source>
</evidence>
<dbReference type="Pfam" id="PF00753">
    <property type="entry name" value="Lactamase_B"/>
    <property type="match status" value="1"/>
</dbReference>
<feature type="signal peptide" evidence="5">
    <location>
        <begin position="1"/>
        <end position="19"/>
    </location>
</feature>
<feature type="domain" description="Metallo-beta-lactamase" evidence="6">
    <location>
        <begin position="122"/>
        <end position="340"/>
    </location>
</feature>
<evidence type="ECO:0000259" key="6">
    <source>
        <dbReference type="SMART" id="SM00849"/>
    </source>
</evidence>
<dbReference type="Proteomes" id="UP000583556">
    <property type="component" value="Unassembled WGS sequence"/>
</dbReference>
<comment type="caution">
    <text evidence="7">The sequence shown here is derived from an EMBL/GenBank/DDBJ whole genome shotgun (WGS) entry which is preliminary data.</text>
</comment>
<dbReference type="GO" id="GO:0046983">
    <property type="term" value="F:protein dimerization activity"/>
    <property type="evidence" value="ECO:0007669"/>
    <property type="project" value="InterPro"/>
</dbReference>
<dbReference type="Pfam" id="PF14863">
    <property type="entry name" value="Alkyl_sulf_dimr"/>
    <property type="match status" value="1"/>
</dbReference>
<dbReference type="InterPro" id="IPR052195">
    <property type="entry name" value="Bact_Alkyl/Aryl-Sulfatase"/>
</dbReference>
<dbReference type="Gene3D" id="3.60.15.30">
    <property type="entry name" value="Metallo-beta-lactamase domain"/>
    <property type="match status" value="1"/>
</dbReference>
<evidence type="ECO:0000256" key="5">
    <source>
        <dbReference type="SAM" id="SignalP"/>
    </source>
</evidence>
<dbReference type="InterPro" id="IPR029228">
    <property type="entry name" value="Alkyl_sulf_dimr"/>
</dbReference>
<reference evidence="7 8" key="1">
    <citation type="submission" date="2020-04" db="EMBL/GenBank/DDBJ databases">
        <title>Novosphingobium sp. TW-4 isolated from soil.</title>
        <authorList>
            <person name="Dahal R.H."/>
            <person name="Chaudhary D.K."/>
        </authorList>
    </citation>
    <scope>NUCLEOTIDE SEQUENCE [LARGE SCALE GENOMIC DNA]</scope>
    <source>
        <strain evidence="7 8">TW-4</strain>
    </source>
</reference>
<dbReference type="Gene3D" id="3.30.1050.10">
    <property type="entry name" value="SCP2 sterol-binding domain"/>
    <property type="match status" value="1"/>
</dbReference>
<dbReference type="GO" id="GO:0018909">
    <property type="term" value="P:dodecyl sulfate metabolic process"/>
    <property type="evidence" value="ECO:0007669"/>
    <property type="project" value="InterPro"/>
</dbReference>
<protein>
    <submittedName>
        <fullName evidence="7">MBL fold metallo-hydrolase</fullName>
    </submittedName>
</protein>
<evidence type="ECO:0000256" key="1">
    <source>
        <dbReference type="ARBA" id="ARBA00022723"/>
    </source>
</evidence>
<organism evidence="7 8">
    <name type="scientific">Novosphingobium olei</name>
    <dbReference type="NCBI Taxonomy" id="2728851"/>
    <lineage>
        <taxon>Bacteria</taxon>
        <taxon>Pseudomonadati</taxon>
        <taxon>Pseudomonadota</taxon>
        <taxon>Alphaproteobacteria</taxon>
        <taxon>Sphingomonadales</taxon>
        <taxon>Sphingomonadaceae</taxon>
        <taxon>Novosphingobium</taxon>
    </lineage>
</organism>
<dbReference type="SUPFAM" id="SSF56281">
    <property type="entry name" value="Metallo-hydrolase/oxidoreductase"/>
    <property type="match status" value="1"/>
</dbReference>
<dbReference type="InterPro" id="IPR001279">
    <property type="entry name" value="Metallo-B-lactamas"/>
</dbReference>
<dbReference type="InterPro" id="IPR038536">
    <property type="entry name" value="Alkyl/aryl-sulf_dimr_sf"/>
</dbReference>
<accession>A0A7Y0BNA0</accession>
<dbReference type="GO" id="GO:0046872">
    <property type="term" value="F:metal ion binding"/>
    <property type="evidence" value="ECO:0007669"/>
    <property type="project" value="UniProtKB-KW"/>
</dbReference>
<dbReference type="EMBL" id="JABBGM010000002">
    <property type="protein sequence ID" value="NML93510.1"/>
    <property type="molecule type" value="Genomic_DNA"/>
</dbReference>
<dbReference type="Gene3D" id="1.25.40.880">
    <property type="entry name" value="Alkyl sulfatase, dimerisation domain"/>
    <property type="match status" value="1"/>
</dbReference>